<dbReference type="GO" id="GO:0016829">
    <property type="term" value="F:lyase activity"/>
    <property type="evidence" value="ECO:0007669"/>
    <property type="project" value="UniProtKB-KW"/>
</dbReference>
<feature type="signal peptide" evidence="1">
    <location>
        <begin position="1"/>
        <end position="18"/>
    </location>
</feature>
<dbReference type="InterPro" id="IPR013320">
    <property type="entry name" value="ConA-like_dom_sf"/>
</dbReference>
<name>A0A923SFQ1_9FLAO</name>
<evidence type="ECO:0000313" key="3">
    <source>
        <dbReference type="EMBL" id="MBC5843974.1"/>
    </source>
</evidence>
<sequence>MMKVHYSKIALLSTIALATASYGQVANERKNVAKIDLSHWTLTTPEEDTDHPGKTLDLNYPEILDFASNEATKKYMYEDPKDKSLVFYAFPSGTSTANSHFSRSELRETMVIGDKNTNWNFAKGGRMEATYRMQNVSKEEEGKYSKVIIAQIHGRLTDEQQKLLGQKDNNAAPILKIYWDQGKIKVKTKVLKNPAASLKELLPADAWVDDDGRVFKEKVDFDRFTLEVKVSDGRLEVILNNGESFVYNDVNIKKWGVFDNYFKAGNYFQSKNPGTSATVKIYALKVSH</sequence>
<reference evidence="3 4" key="1">
    <citation type="submission" date="2020-08" db="EMBL/GenBank/DDBJ databases">
        <title>Description of novel Flavobacterium F-392 isolate.</title>
        <authorList>
            <person name="Saticioglu I.B."/>
            <person name="Duman M."/>
            <person name="Altun S."/>
        </authorList>
    </citation>
    <scope>NUCLEOTIDE SEQUENCE [LARGE SCALE GENOMIC DNA]</scope>
    <source>
        <strain evidence="3 4">F-392</strain>
    </source>
</reference>
<dbReference type="RefSeq" id="WP_187017644.1">
    <property type="nucleotide sequence ID" value="NZ_JACRUK010000009.1"/>
</dbReference>
<keyword evidence="4" id="KW-1185">Reference proteome</keyword>
<comment type="caution">
    <text evidence="3">The sequence shown here is derived from an EMBL/GenBank/DDBJ whole genome shotgun (WGS) entry which is preliminary data.</text>
</comment>
<dbReference type="Proteomes" id="UP000641454">
    <property type="component" value="Unassembled WGS sequence"/>
</dbReference>
<gene>
    <name evidence="3" type="ORF">H8R25_05925</name>
</gene>
<organism evidence="3 4">
    <name type="scientific">Flavobacterium muglaense</name>
    <dbReference type="NCBI Taxonomy" id="2764716"/>
    <lineage>
        <taxon>Bacteria</taxon>
        <taxon>Pseudomonadati</taxon>
        <taxon>Bacteroidota</taxon>
        <taxon>Flavobacteriia</taxon>
        <taxon>Flavobacteriales</taxon>
        <taxon>Flavobacteriaceae</taxon>
        <taxon>Flavobacterium</taxon>
    </lineage>
</organism>
<feature type="chain" id="PRO_5037150360" evidence="1">
    <location>
        <begin position="19"/>
        <end position="288"/>
    </location>
</feature>
<dbReference type="GO" id="GO:0005975">
    <property type="term" value="P:carbohydrate metabolic process"/>
    <property type="evidence" value="ECO:0007669"/>
    <property type="project" value="UniProtKB-ARBA"/>
</dbReference>
<evidence type="ECO:0000259" key="2">
    <source>
        <dbReference type="Pfam" id="PF08787"/>
    </source>
</evidence>
<dbReference type="InterPro" id="IPR014895">
    <property type="entry name" value="Alginate_lyase_2"/>
</dbReference>
<dbReference type="EMBL" id="JACRUL010000009">
    <property type="protein sequence ID" value="MBC5843974.1"/>
    <property type="molecule type" value="Genomic_DNA"/>
</dbReference>
<proteinExistence type="predicted"/>
<evidence type="ECO:0000256" key="1">
    <source>
        <dbReference type="SAM" id="SignalP"/>
    </source>
</evidence>
<dbReference type="Pfam" id="PF08787">
    <property type="entry name" value="Alginate_lyase2"/>
    <property type="match status" value="1"/>
</dbReference>
<protein>
    <submittedName>
        <fullName evidence="3">Polysaccharide lyase family 7 protein</fullName>
    </submittedName>
</protein>
<dbReference type="GO" id="GO:0004553">
    <property type="term" value="F:hydrolase activity, hydrolyzing O-glycosyl compounds"/>
    <property type="evidence" value="ECO:0007669"/>
    <property type="project" value="UniProtKB-ARBA"/>
</dbReference>
<feature type="domain" description="Alginate lyase 2" evidence="2">
    <location>
        <begin position="35"/>
        <end position="288"/>
    </location>
</feature>
<keyword evidence="1" id="KW-0732">Signal</keyword>
<keyword evidence="3" id="KW-0456">Lyase</keyword>
<accession>A0A923SFQ1</accession>
<dbReference type="AlphaFoldDB" id="A0A923SFQ1"/>
<dbReference type="SUPFAM" id="SSF49899">
    <property type="entry name" value="Concanavalin A-like lectins/glucanases"/>
    <property type="match status" value="1"/>
</dbReference>
<dbReference type="Gene3D" id="2.60.120.200">
    <property type="match status" value="1"/>
</dbReference>
<evidence type="ECO:0000313" key="4">
    <source>
        <dbReference type="Proteomes" id="UP000641454"/>
    </source>
</evidence>